<dbReference type="PANTHER" id="PTHR10680">
    <property type="entry name" value="PEPTIDYL-GLYCINE ALPHA-AMIDATING MONOOXYGENASE"/>
    <property type="match status" value="1"/>
</dbReference>
<dbReference type="PANTHER" id="PTHR10680:SF38">
    <property type="entry name" value="BLL1368 PROTEIN"/>
    <property type="match status" value="1"/>
</dbReference>
<dbReference type="EMBL" id="UINC01091400">
    <property type="protein sequence ID" value="SVC44131.1"/>
    <property type="molecule type" value="Genomic_DNA"/>
</dbReference>
<protein>
    <recommendedName>
        <fullName evidence="4">SMP-30/Gluconolactonase/LRE-like region domain-containing protein</fullName>
    </recommendedName>
</protein>
<name>A0A382MA87_9ZZZZ</name>
<dbReference type="InterPro" id="IPR011042">
    <property type="entry name" value="6-blade_b-propeller_TolB-like"/>
</dbReference>
<dbReference type="Gene3D" id="2.120.10.30">
    <property type="entry name" value="TolB, C-terminal domain"/>
    <property type="match status" value="1"/>
</dbReference>
<keyword evidence="2" id="KW-0325">Glycoprotein</keyword>
<feature type="non-terminal residue" evidence="3">
    <location>
        <position position="141"/>
    </location>
</feature>
<evidence type="ECO:0008006" key="4">
    <source>
        <dbReference type="Google" id="ProtNLM"/>
    </source>
</evidence>
<dbReference type="AlphaFoldDB" id="A0A382MA87"/>
<proteinExistence type="predicted"/>
<evidence type="ECO:0000256" key="2">
    <source>
        <dbReference type="ARBA" id="ARBA00023180"/>
    </source>
</evidence>
<dbReference type="SUPFAM" id="SSF101898">
    <property type="entry name" value="NHL repeat"/>
    <property type="match status" value="1"/>
</dbReference>
<sequence>MIFGFGKYSYEVEEGWLAQSNNQEMGWIPAVACDSKDNVYVYSRNDHPLVVYNRQGNMLRVWGEGILEPKTAHGIFIDLNDNVYCTDASTHCVHKFNSEGKLVMTLGTPGLTGINDGDPFNLATDIDVASNGDIFVSDGYG</sequence>
<gene>
    <name evidence="3" type="ORF">METZ01_LOCUS296985</name>
</gene>
<accession>A0A382MA87</accession>
<reference evidence="3" key="1">
    <citation type="submission" date="2018-05" db="EMBL/GenBank/DDBJ databases">
        <authorList>
            <person name="Lanie J.A."/>
            <person name="Ng W.-L."/>
            <person name="Kazmierczak K.M."/>
            <person name="Andrzejewski T.M."/>
            <person name="Davidsen T.M."/>
            <person name="Wayne K.J."/>
            <person name="Tettelin H."/>
            <person name="Glass J.I."/>
            <person name="Rusch D."/>
            <person name="Podicherti R."/>
            <person name="Tsui H.-C.T."/>
            <person name="Winkler M.E."/>
        </authorList>
    </citation>
    <scope>NUCLEOTIDE SEQUENCE</scope>
</reference>
<evidence type="ECO:0000256" key="1">
    <source>
        <dbReference type="ARBA" id="ARBA00022729"/>
    </source>
</evidence>
<organism evidence="3">
    <name type="scientific">marine metagenome</name>
    <dbReference type="NCBI Taxonomy" id="408172"/>
    <lineage>
        <taxon>unclassified sequences</taxon>
        <taxon>metagenomes</taxon>
        <taxon>ecological metagenomes</taxon>
    </lineage>
</organism>
<evidence type="ECO:0000313" key="3">
    <source>
        <dbReference type="EMBL" id="SVC44131.1"/>
    </source>
</evidence>
<keyword evidence="1" id="KW-0732">Signal</keyword>